<reference evidence="2 3" key="1">
    <citation type="submission" date="2015-10" db="EMBL/GenBank/DDBJ databases">
        <title>Full genome of DAOMC 229536 Phialocephala scopiformis, a fungal endophyte of spruce producing the potent anti-insectan compound rugulosin.</title>
        <authorList>
            <consortium name="DOE Joint Genome Institute"/>
            <person name="Walker A.K."/>
            <person name="Frasz S.L."/>
            <person name="Seifert K.A."/>
            <person name="Miller J.D."/>
            <person name="Mondo S.J."/>
            <person name="Labutti K."/>
            <person name="Lipzen A."/>
            <person name="Dockter R."/>
            <person name="Kennedy M."/>
            <person name="Grigoriev I.V."/>
            <person name="Spatafora J.W."/>
        </authorList>
    </citation>
    <scope>NUCLEOTIDE SEQUENCE [LARGE SCALE GENOMIC DNA]</scope>
    <source>
        <strain evidence="2 3">CBS 120377</strain>
    </source>
</reference>
<dbReference type="InParanoid" id="A0A194WXF5"/>
<gene>
    <name evidence="2" type="ORF">LY89DRAFT_785927</name>
</gene>
<protein>
    <submittedName>
        <fullName evidence="2">Uncharacterized protein</fullName>
    </submittedName>
</protein>
<dbReference type="AlphaFoldDB" id="A0A194WXF5"/>
<dbReference type="EMBL" id="KQ947424">
    <property type="protein sequence ID" value="KUJ12610.1"/>
    <property type="molecule type" value="Genomic_DNA"/>
</dbReference>
<evidence type="ECO:0000313" key="2">
    <source>
        <dbReference type="EMBL" id="KUJ12610.1"/>
    </source>
</evidence>
<proteinExistence type="predicted"/>
<dbReference type="KEGG" id="psco:LY89DRAFT_785927"/>
<keyword evidence="3" id="KW-1185">Reference proteome</keyword>
<evidence type="ECO:0000256" key="1">
    <source>
        <dbReference type="SAM" id="Phobius"/>
    </source>
</evidence>
<keyword evidence="1" id="KW-0472">Membrane</keyword>
<keyword evidence="1" id="KW-1133">Transmembrane helix</keyword>
<dbReference type="RefSeq" id="XP_018066965.1">
    <property type="nucleotide sequence ID" value="XM_018222936.1"/>
</dbReference>
<dbReference type="OrthoDB" id="3564823at2759"/>
<sequence length="197" mass="20787">MKPPILAALTTMALASIHPRTTLTSTSTPSILIAPPPSPTLSTCDPTPYADCTPYSNSTFSPPTAHFGPTSPATLRVDSGAESAALAALSSVTATWTNGPLYPGLKSVVYEAAPTSIQLSLAVNGYNWDAIVRSDWYTSVPVAWQEVVTRQERALQSVYDNVTGEHLLSSAARLGGGWMVWGLVVVGGIWVGGWLWG</sequence>
<dbReference type="Proteomes" id="UP000070700">
    <property type="component" value="Unassembled WGS sequence"/>
</dbReference>
<name>A0A194WXF5_MOLSC</name>
<accession>A0A194WXF5</accession>
<dbReference type="GeneID" id="28832662"/>
<keyword evidence="1" id="KW-0812">Transmembrane</keyword>
<evidence type="ECO:0000313" key="3">
    <source>
        <dbReference type="Proteomes" id="UP000070700"/>
    </source>
</evidence>
<feature type="transmembrane region" description="Helical" evidence="1">
    <location>
        <begin position="178"/>
        <end position="196"/>
    </location>
</feature>
<organism evidence="2 3">
    <name type="scientific">Mollisia scopiformis</name>
    <name type="common">Conifer needle endophyte fungus</name>
    <name type="synonym">Phialocephala scopiformis</name>
    <dbReference type="NCBI Taxonomy" id="149040"/>
    <lineage>
        <taxon>Eukaryota</taxon>
        <taxon>Fungi</taxon>
        <taxon>Dikarya</taxon>
        <taxon>Ascomycota</taxon>
        <taxon>Pezizomycotina</taxon>
        <taxon>Leotiomycetes</taxon>
        <taxon>Helotiales</taxon>
        <taxon>Mollisiaceae</taxon>
        <taxon>Mollisia</taxon>
    </lineage>
</organism>